<feature type="binding site" evidence="8">
    <location>
        <position position="55"/>
    </location>
    <ligand>
        <name>Mg(2+)</name>
        <dbReference type="ChEBI" id="CHEBI:18420"/>
    </ligand>
</feature>
<evidence type="ECO:0000256" key="5">
    <source>
        <dbReference type="ARBA" id="ARBA00022842"/>
    </source>
</evidence>
<keyword evidence="2 8" id="KW-0808">Transferase</keyword>
<protein>
    <recommendedName>
        <fullName evidence="8">Holo-[acyl-carrier-protein] synthase</fullName>
        <shortName evidence="8">Holo-ACP synthase</shortName>
        <ecNumber evidence="8">2.7.8.7</ecNumber>
    </recommendedName>
    <alternativeName>
        <fullName evidence="8">4'-phosphopantetheinyl transferase AcpS</fullName>
    </alternativeName>
</protein>
<dbReference type="Gene3D" id="3.90.470.20">
    <property type="entry name" value="4'-phosphopantetheinyl transferase domain"/>
    <property type="match status" value="1"/>
</dbReference>
<reference evidence="10 11" key="1">
    <citation type="submission" date="2016-04" db="EMBL/GenBank/DDBJ databases">
        <title>Peptidophaga gingivicola gen. nov., sp. nov., isolated from human subgingival plaque.</title>
        <authorList>
            <person name="Beall C.J."/>
            <person name="Mokrzan E.M."/>
            <person name="Griffen A.L."/>
            <person name="Leys E.J."/>
        </authorList>
    </citation>
    <scope>NUCLEOTIDE SEQUENCE [LARGE SCALE GENOMIC DNA]</scope>
    <source>
        <strain evidence="10 11">BA112</strain>
    </source>
</reference>
<keyword evidence="11" id="KW-1185">Reference proteome</keyword>
<keyword evidence="5 8" id="KW-0460">Magnesium</keyword>
<organism evidence="10 11">
    <name type="scientific">Peptidiphaga gingivicola</name>
    <dbReference type="NCBI Taxonomy" id="2741497"/>
    <lineage>
        <taxon>Bacteria</taxon>
        <taxon>Bacillati</taxon>
        <taxon>Actinomycetota</taxon>
        <taxon>Actinomycetes</taxon>
        <taxon>Actinomycetales</taxon>
        <taxon>Actinomycetaceae</taxon>
        <taxon>Peptidiphaga</taxon>
    </lineage>
</organism>
<dbReference type="EC" id="2.7.8.7" evidence="8"/>
<evidence type="ECO:0000256" key="3">
    <source>
        <dbReference type="ARBA" id="ARBA00022723"/>
    </source>
</evidence>
<dbReference type="EMBL" id="LVZK01000001">
    <property type="protein sequence ID" value="OAP86678.1"/>
    <property type="molecule type" value="Genomic_DNA"/>
</dbReference>
<evidence type="ECO:0000259" key="9">
    <source>
        <dbReference type="Pfam" id="PF01648"/>
    </source>
</evidence>
<gene>
    <name evidence="8" type="primary">acpS</name>
    <name evidence="10" type="ORF">A4H34_06035</name>
</gene>
<dbReference type="HAMAP" id="MF_00101">
    <property type="entry name" value="AcpS"/>
    <property type="match status" value="1"/>
</dbReference>
<evidence type="ECO:0000256" key="6">
    <source>
        <dbReference type="ARBA" id="ARBA00023098"/>
    </source>
</evidence>
<name>A0A179B4Q7_9ACTO</name>
<dbReference type="RefSeq" id="WP_064231384.1">
    <property type="nucleotide sequence ID" value="NZ_LVZK01000001.1"/>
</dbReference>
<feature type="binding site" evidence="8">
    <location>
        <position position="8"/>
    </location>
    <ligand>
        <name>Mg(2+)</name>
        <dbReference type="ChEBI" id="CHEBI:18420"/>
    </ligand>
</feature>
<dbReference type="NCBIfam" id="TIGR00556">
    <property type="entry name" value="pantethn_trn"/>
    <property type="match status" value="1"/>
</dbReference>
<dbReference type="InterPro" id="IPR004568">
    <property type="entry name" value="Ppantetheine-prot_Trfase_dom"/>
</dbReference>
<evidence type="ECO:0000256" key="4">
    <source>
        <dbReference type="ARBA" id="ARBA00022832"/>
    </source>
</evidence>
<comment type="cofactor">
    <cofactor evidence="8">
        <name>Mg(2+)</name>
        <dbReference type="ChEBI" id="CHEBI:18420"/>
    </cofactor>
</comment>
<dbReference type="SUPFAM" id="SSF56214">
    <property type="entry name" value="4'-phosphopantetheinyl transferase"/>
    <property type="match status" value="1"/>
</dbReference>
<evidence type="ECO:0000256" key="2">
    <source>
        <dbReference type="ARBA" id="ARBA00022679"/>
    </source>
</evidence>
<dbReference type="InterPro" id="IPR002582">
    <property type="entry name" value="ACPS"/>
</dbReference>
<dbReference type="GO" id="GO:0000287">
    <property type="term" value="F:magnesium ion binding"/>
    <property type="evidence" value="ECO:0007669"/>
    <property type="project" value="UniProtKB-UniRule"/>
</dbReference>
<accession>A0A179B4Q7</accession>
<keyword evidence="3 8" id="KW-0479">Metal-binding</keyword>
<dbReference type="GO" id="GO:0006633">
    <property type="term" value="P:fatty acid biosynthetic process"/>
    <property type="evidence" value="ECO:0007669"/>
    <property type="project" value="UniProtKB-UniRule"/>
</dbReference>
<comment type="function">
    <text evidence="8">Transfers the 4'-phosphopantetheine moiety from coenzyme A to a Ser of acyl-carrier-protein.</text>
</comment>
<evidence type="ECO:0000313" key="10">
    <source>
        <dbReference type="EMBL" id="OAP86678.1"/>
    </source>
</evidence>
<keyword evidence="6 8" id="KW-0443">Lipid metabolism</keyword>
<keyword evidence="8" id="KW-0963">Cytoplasm</keyword>
<keyword evidence="7 8" id="KW-0275">Fatty acid biosynthesis</keyword>
<dbReference type="NCBIfam" id="NF000831">
    <property type="entry name" value="PRK00070.3-1"/>
    <property type="match status" value="1"/>
</dbReference>
<evidence type="ECO:0000256" key="7">
    <source>
        <dbReference type="ARBA" id="ARBA00023160"/>
    </source>
</evidence>
<dbReference type="GO" id="GO:0005737">
    <property type="term" value="C:cytoplasm"/>
    <property type="evidence" value="ECO:0007669"/>
    <property type="project" value="UniProtKB-SubCell"/>
</dbReference>
<comment type="catalytic activity">
    <reaction evidence="8">
        <text>apo-[ACP] + CoA = holo-[ACP] + adenosine 3',5'-bisphosphate + H(+)</text>
        <dbReference type="Rhea" id="RHEA:12068"/>
        <dbReference type="Rhea" id="RHEA-COMP:9685"/>
        <dbReference type="Rhea" id="RHEA-COMP:9690"/>
        <dbReference type="ChEBI" id="CHEBI:15378"/>
        <dbReference type="ChEBI" id="CHEBI:29999"/>
        <dbReference type="ChEBI" id="CHEBI:57287"/>
        <dbReference type="ChEBI" id="CHEBI:58343"/>
        <dbReference type="ChEBI" id="CHEBI:64479"/>
        <dbReference type="EC" id="2.7.8.7"/>
    </reaction>
</comment>
<dbReference type="Proteomes" id="UP000078368">
    <property type="component" value="Unassembled WGS sequence"/>
</dbReference>
<comment type="subcellular location">
    <subcellularLocation>
        <location evidence="8">Cytoplasm</location>
    </subcellularLocation>
</comment>
<dbReference type="GO" id="GO:0008897">
    <property type="term" value="F:holo-[acyl-carrier-protein] synthase activity"/>
    <property type="evidence" value="ECO:0007669"/>
    <property type="project" value="UniProtKB-UniRule"/>
</dbReference>
<evidence type="ECO:0000256" key="8">
    <source>
        <dbReference type="HAMAP-Rule" id="MF_00101"/>
    </source>
</evidence>
<feature type="domain" description="4'-phosphopantetheinyl transferase" evidence="9">
    <location>
        <begin position="4"/>
        <end position="105"/>
    </location>
</feature>
<keyword evidence="1 8" id="KW-0444">Lipid biosynthesis</keyword>
<comment type="similarity">
    <text evidence="8">Belongs to the P-Pant transferase superfamily. AcpS family.</text>
</comment>
<proteinExistence type="inferred from homology"/>
<dbReference type="STRING" id="1823756.A4H34_06035"/>
<keyword evidence="4 8" id="KW-0276">Fatty acid metabolism</keyword>
<sequence length="150" mass="15734">MILGVGLDVVDVAAFREQLELPGTAFGRAFTARERREAAGVNVAERLAARWGAKEAFIKAWSAALKGRPPVLGEVAWHEIEVVTDAWHRPGLALHADVAEAFANSVGQARIHVSLSHDGPVAQAIVVLESEAAADGAAGAGPGMKRTIPD</sequence>
<dbReference type="AlphaFoldDB" id="A0A179B4Q7"/>
<dbReference type="InterPro" id="IPR008278">
    <property type="entry name" value="4-PPantetheinyl_Trfase_dom"/>
</dbReference>
<dbReference type="Pfam" id="PF01648">
    <property type="entry name" value="ACPS"/>
    <property type="match status" value="1"/>
</dbReference>
<dbReference type="OrthoDB" id="517356at2"/>
<evidence type="ECO:0000313" key="11">
    <source>
        <dbReference type="Proteomes" id="UP000078368"/>
    </source>
</evidence>
<dbReference type="InterPro" id="IPR037143">
    <property type="entry name" value="4-PPantetheinyl_Trfase_dom_sf"/>
</dbReference>
<evidence type="ECO:0000256" key="1">
    <source>
        <dbReference type="ARBA" id="ARBA00022516"/>
    </source>
</evidence>
<comment type="caution">
    <text evidence="10">The sequence shown here is derived from an EMBL/GenBank/DDBJ whole genome shotgun (WGS) entry which is preliminary data.</text>
</comment>